<dbReference type="GO" id="GO:0010133">
    <property type="term" value="P:L-proline catabolic process to L-glutamate"/>
    <property type="evidence" value="ECO:0007669"/>
    <property type="project" value="TreeGrafter"/>
</dbReference>
<comment type="pathway">
    <text evidence="1">Amino-acid degradation; L-proline degradation into L-glutamate; L-glutamate from L-proline: step 2/2.</text>
</comment>
<reference evidence="8 9" key="1">
    <citation type="submission" date="2017-04" db="EMBL/GenBank/DDBJ databases">
        <title>Novel microbial lineages endemic to geothermal iron-oxide mats fill important gaps in the evolutionary history of Archaea.</title>
        <authorList>
            <person name="Jay Z.J."/>
            <person name="Beam J.P."/>
            <person name="Dlakic M."/>
            <person name="Rusch D.B."/>
            <person name="Kozubal M.A."/>
            <person name="Inskeep W.P."/>
        </authorList>
    </citation>
    <scope>NUCLEOTIDE SEQUENCE [LARGE SCALE GENOMIC DNA]</scope>
    <source>
        <strain evidence="8">OSP_D</strain>
    </source>
</reference>
<evidence type="ECO:0000256" key="2">
    <source>
        <dbReference type="ARBA" id="ARBA00012884"/>
    </source>
</evidence>
<evidence type="ECO:0000313" key="9">
    <source>
        <dbReference type="Proteomes" id="UP000240880"/>
    </source>
</evidence>
<dbReference type="PANTHER" id="PTHR42862:SF1">
    <property type="entry name" value="DELTA-1-PYRROLINE-5-CARBOXYLATE DEHYDROGENASE 2, ISOFORM A-RELATED"/>
    <property type="match status" value="1"/>
</dbReference>
<accession>A0A2R6AAM9</accession>
<keyword evidence="3" id="KW-0560">Oxidoreductase</keyword>
<dbReference type="Gene3D" id="3.40.309.10">
    <property type="entry name" value="Aldehyde Dehydrogenase, Chain A, domain 2"/>
    <property type="match status" value="1"/>
</dbReference>
<dbReference type="EC" id="1.2.1.88" evidence="2"/>
<name>A0A2R6AAM9_9ARCH</name>
<protein>
    <recommendedName>
        <fullName evidence="2">L-glutamate gamma-semialdehyde dehydrogenase</fullName>
        <ecNumber evidence="2">1.2.1.88</ecNumber>
    </recommendedName>
</protein>
<evidence type="ECO:0000256" key="1">
    <source>
        <dbReference type="ARBA" id="ARBA00004786"/>
    </source>
</evidence>
<keyword evidence="6" id="KW-0175">Coiled coil</keyword>
<keyword evidence="4" id="KW-0520">NAD</keyword>
<dbReference type="GO" id="GO:0009898">
    <property type="term" value="C:cytoplasmic side of plasma membrane"/>
    <property type="evidence" value="ECO:0007669"/>
    <property type="project" value="TreeGrafter"/>
</dbReference>
<sequence length="517" mass="56809">MSSKITYVTLFADESIHPSYEKALSEVEREIGQTHPMYIGGKEVNASATFTKTSPIDTSIVIGKFQKGGAEHALQALNVAKSAFKEWGALDYKERAKIMRKVADKLEQNRFRLSAIITLEAGKNRLEALAEVYEAIEAMRYYANLIEKEEGYVKRMSPGAPGEETYSVARPYGVWAVISPFNFPLMLGNGMAQGALITGNTVVWKPTSEAPLTALEAYKIYSEAGLPDGVLNVVTGPGEAFEEVFVKGADGIAFTGSKDVGMNLYRKLATLSPYPKPIVLEMGSKNPVIVTKNAKIDKAVEGVVRAAFGYSGQKCSATSRVYVQNEIRKEFVDALVKRTSSLVVGDPRKRETFMGPVINRNALENYEKYVSEAANAGKILIGGKVLKQLERGYYVEPTIVEGLPEQHYLFKKELFLPILLVAGFETLDEAINKANDTEYGLTAGIMSEDPEEVRQFMENIQFGVVYANRRGGATTGAWPGAQTFVGWKASGATGRGVGGPYYLLNYLREQARTYVHE</sequence>
<proteinExistence type="predicted"/>
<evidence type="ECO:0000259" key="7">
    <source>
        <dbReference type="Pfam" id="PF00171"/>
    </source>
</evidence>
<evidence type="ECO:0000256" key="3">
    <source>
        <dbReference type="ARBA" id="ARBA00023002"/>
    </source>
</evidence>
<dbReference type="GO" id="GO:0003842">
    <property type="term" value="F:L-glutamate gamma-semialdehyde dehydrogenase activity"/>
    <property type="evidence" value="ECO:0007669"/>
    <property type="project" value="UniProtKB-EC"/>
</dbReference>
<dbReference type="AlphaFoldDB" id="A0A2R6AAM9"/>
<evidence type="ECO:0000256" key="6">
    <source>
        <dbReference type="SAM" id="Coils"/>
    </source>
</evidence>
<dbReference type="InterPro" id="IPR016162">
    <property type="entry name" value="Ald_DH_N"/>
</dbReference>
<dbReference type="Pfam" id="PF00171">
    <property type="entry name" value="Aldedh"/>
    <property type="match status" value="1"/>
</dbReference>
<organism evidence="8 9">
    <name type="scientific">Candidatus Marsarchaeota G1 archaeon OSP_D</name>
    <dbReference type="NCBI Taxonomy" id="1978155"/>
    <lineage>
        <taxon>Archaea</taxon>
        <taxon>Candidatus Marsarchaeota</taxon>
        <taxon>Candidatus Marsarchaeota group 1</taxon>
    </lineage>
</organism>
<dbReference type="InterPro" id="IPR016161">
    <property type="entry name" value="Ald_DH/histidinol_DH"/>
</dbReference>
<dbReference type="InterPro" id="IPR015590">
    <property type="entry name" value="Aldehyde_DH_dom"/>
</dbReference>
<dbReference type="SUPFAM" id="SSF53720">
    <property type="entry name" value="ALDH-like"/>
    <property type="match status" value="1"/>
</dbReference>
<dbReference type="EMBL" id="NEXC01000025">
    <property type="protein sequence ID" value="PSN83399.1"/>
    <property type="molecule type" value="Genomic_DNA"/>
</dbReference>
<evidence type="ECO:0000256" key="5">
    <source>
        <dbReference type="ARBA" id="ARBA00048142"/>
    </source>
</evidence>
<evidence type="ECO:0000313" key="8">
    <source>
        <dbReference type="EMBL" id="PSN83399.1"/>
    </source>
</evidence>
<dbReference type="FunFam" id="3.40.309.10:FF:000005">
    <property type="entry name" value="1-pyrroline-5-carboxylate dehydrogenase 1"/>
    <property type="match status" value="1"/>
</dbReference>
<gene>
    <name evidence="8" type="ORF">B9Q01_04875</name>
</gene>
<dbReference type="PROSITE" id="PS00070">
    <property type="entry name" value="ALDEHYDE_DEHYDR_CYS"/>
    <property type="match status" value="1"/>
</dbReference>
<comment type="caution">
    <text evidence="8">The sequence shown here is derived from an EMBL/GenBank/DDBJ whole genome shotgun (WGS) entry which is preliminary data.</text>
</comment>
<feature type="domain" description="Aldehyde dehydrogenase" evidence="7">
    <location>
        <begin position="47"/>
        <end position="508"/>
    </location>
</feature>
<dbReference type="InterPro" id="IPR050485">
    <property type="entry name" value="Proline_metab_enzyme"/>
</dbReference>
<evidence type="ECO:0000256" key="4">
    <source>
        <dbReference type="ARBA" id="ARBA00023027"/>
    </source>
</evidence>
<feature type="coiled-coil region" evidence="6">
    <location>
        <begin position="89"/>
        <end position="139"/>
    </location>
</feature>
<comment type="catalytic activity">
    <reaction evidence="5">
        <text>L-glutamate 5-semialdehyde + NAD(+) + H2O = L-glutamate + NADH + 2 H(+)</text>
        <dbReference type="Rhea" id="RHEA:30235"/>
        <dbReference type="ChEBI" id="CHEBI:15377"/>
        <dbReference type="ChEBI" id="CHEBI:15378"/>
        <dbReference type="ChEBI" id="CHEBI:29985"/>
        <dbReference type="ChEBI" id="CHEBI:57540"/>
        <dbReference type="ChEBI" id="CHEBI:57945"/>
        <dbReference type="ChEBI" id="CHEBI:58066"/>
        <dbReference type="EC" id="1.2.1.88"/>
    </reaction>
</comment>
<dbReference type="InterPro" id="IPR016163">
    <property type="entry name" value="Ald_DH_C"/>
</dbReference>
<dbReference type="InterPro" id="IPR016160">
    <property type="entry name" value="Ald_DH_CS_CYS"/>
</dbReference>
<dbReference type="PANTHER" id="PTHR42862">
    <property type="entry name" value="DELTA-1-PYRROLINE-5-CARBOXYLATE DEHYDROGENASE 1, ISOFORM A-RELATED"/>
    <property type="match status" value="1"/>
</dbReference>
<dbReference type="Proteomes" id="UP000240880">
    <property type="component" value="Unassembled WGS sequence"/>
</dbReference>
<dbReference type="Gene3D" id="3.40.605.10">
    <property type="entry name" value="Aldehyde Dehydrogenase, Chain A, domain 1"/>
    <property type="match status" value="1"/>
</dbReference>